<reference evidence="4 5" key="1">
    <citation type="journal article" date="2016" name="ISME J.">
        <title>Global occurrence and heterogeneity of the Roseobacter-clade species Ruegeria mobilis.</title>
        <authorList>
            <person name="Sonnenschein E."/>
            <person name="Gram L."/>
        </authorList>
    </citation>
    <scope>NUCLEOTIDE SEQUENCE [LARGE SCALE GENOMIC DNA]</scope>
    <source>
        <strain evidence="4 5">F1926</strain>
        <plasmid evidence="4 5">unnamed1</plasmid>
    </source>
</reference>
<keyword evidence="2" id="KW-0964">Secreted</keyword>
<dbReference type="RefSeq" id="WP_005610955.1">
    <property type="nucleotide sequence ID" value="NZ_CP015231.1"/>
</dbReference>
<organism evidence="4 5">
    <name type="scientific">Tritonibacter mobilis F1926</name>
    <dbReference type="NCBI Taxonomy" id="1265309"/>
    <lineage>
        <taxon>Bacteria</taxon>
        <taxon>Pseudomonadati</taxon>
        <taxon>Pseudomonadota</taxon>
        <taxon>Alphaproteobacteria</taxon>
        <taxon>Rhodobacterales</taxon>
        <taxon>Paracoccaceae</taxon>
        <taxon>Tritonibacter</taxon>
    </lineage>
</organism>
<gene>
    <name evidence="4" type="ORF">K529_016540</name>
</gene>
<name>A0A1B1A773_9RHOB</name>
<protein>
    <recommendedName>
        <fullName evidence="6">Major royal jelly protein</fullName>
    </recommendedName>
</protein>
<evidence type="ECO:0008006" key="6">
    <source>
        <dbReference type="Google" id="ProtNLM"/>
    </source>
</evidence>
<keyword evidence="3" id="KW-0732">Signal</keyword>
<sequence>MKRILTTLALGLTCLGSQPAQADADKTAEVFAELPESVGNVTFTPDNRVIYSHHPFFGPDIRVAELNADHTSYSPFPNLEWNTPRDGTDGYFDSVLGLRGDENGIVWILDMGQRNGLTPKIVGWNTSENRLERIYYIPAPASLPESQHNDLVVDHTHGVFVIADEGIGPGGDGTTAALVTVDMVTGATRRLLQGHVSTLPEDVPIVVDGKALTIADGNGGQVAIQVGADGIAADKDFEWLYYGPLNGSAIYRVKFSDLLDEDLSADELGQRVERYADKPNNGGLSIDEAGNLYLTEVESNAVGIIPADTRQYRRYAEAEGLSWPDGVSNGPDGFMYVSAAQISRAALFNNGMALNEPPYLIYRFRPEAPGRLGH</sequence>
<geneLocation type="plasmid" evidence="4 5">
    <name>unnamed1</name>
</geneLocation>
<dbReference type="AlphaFoldDB" id="A0A1B1A773"/>
<dbReference type="KEGG" id="rmb:K529_016540"/>
<evidence type="ECO:0000313" key="5">
    <source>
        <dbReference type="Proteomes" id="UP000013243"/>
    </source>
</evidence>
<dbReference type="SUPFAM" id="SSF101898">
    <property type="entry name" value="NHL repeat"/>
    <property type="match status" value="1"/>
</dbReference>
<accession>A0A1B1A773</accession>
<proteinExistence type="predicted"/>
<evidence type="ECO:0000256" key="1">
    <source>
        <dbReference type="ARBA" id="ARBA00004613"/>
    </source>
</evidence>
<dbReference type="OrthoDB" id="9797664at2"/>
<dbReference type="GeneID" id="28251475"/>
<comment type="subcellular location">
    <subcellularLocation>
        <location evidence="1">Secreted</location>
    </subcellularLocation>
</comment>
<dbReference type="Gene3D" id="2.120.10.30">
    <property type="entry name" value="TolB, C-terminal domain"/>
    <property type="match status" value="1"/>
</dbReference>
<feature type="signal peptide" evidence="3">
    <location>
        <begin position="1"/>
        <end position="22"/>
    </location>
</feature>
<keyword evidence="4" id="KW-0614">Plasmid</keyword>
<dbReference type="InterPro" id="IPR011042">
    <property type="entry name" value="6-blade_b-propeller_TolB-like"/>
</dbReference>
<dbReference type="Proteomes" id="UP000013243">
    <property type="component" value="Plasmid unnamed1"/>
</dbReference>
<evidence type="ECO:0000256" key="3">
    <source>
        <dbReference type="SAM" id="SignalP"/>
    </source>
</evidence>
<dbReference type="PANTHER" id="PTHR10009:SF18">
    <property type="entry name" value="PROTEIN YELLOW-LIKE PROTEIN"/>
    <property type="match status" value="1"/>
</dbReference>
<dbReference type="EMBL" id="CP015231">
    <property type="protein sequence ID" value="ANP42386.1"/>
    <property type="molecule type" value="Genomic_DNA"/>
</dbReference>
<feature type="chain" id="PRO_5008518466" description="Major royal jelly protein" evidence="3">
    <location>
        <begin position="23"/>
        <end position="374"/>
    </location>
</feature>
<evidence type="ECO:0000256" key="2">
    <source>
        <dbReference type="ARBA" id="ARBA00022525"/>
    </source>
</evidence>
<evidence type="ECO:0000313" key="4">
    <source>
        <dbReference type="EMBL" id="ANP42386.1"/>
    </source>
</evidence>
<dbReference type="PANTHER" id="PTHR10009">
    <property type="entry name" value="PROTEIN YELLOW-RELATED"/>
    <property type="match status" value="1"/>
</dbReference>
<dbReference type="InterPro" id="IPR017996">
    <property type="entry name" value="MRJP/yellow-related"/>
</dbReference>
<dbReference type="Pfam" id="PF03022">
    <property type="entry name" value="MRJP"/>
    <property type="match status" value="1"/>
</dbReference>
<dbReference type="GO" id="GO:0005576">
    <property type="term" value="C:extracellular region"/>
    <property type="evidence" value="ECO:0007669"/>
    <property type="project" value="UniProtKB-SubCell"/>
</dbReference>